<accession>A0A084T174</accession>
<evidence type="ECO:0000256" key="1">
    <source>
        <dbReference type="ARBA" id="ARBA00022679"/>
    </source>
</evidence>
<dbReference type="GO" id="GO:0008080">
    <property type="term" value="F:N-acetyltransferase activity"/>
    <property type="evidence" value="ECO:0007669"/>
    <property type="project" value="InterPro"/>
</dbReference>
<dbReference type="RefSeq" id="WP_043389578.1">
    <property type="nucleotide sequence ID" value="NZ_JPMI01000011.1"/>
</dbReference>
<dbReference type="InterPro" id="IPR016181">
    <property type="entry name" value="Acyl_CoA_acyltransferase"/>
</dbReference>
<dbReference type="Gene3D" id="3.40.630.30">
    <property type="match status" value="1"/>
</dbReference>
<dbReference type="PROSITE" id="PS51186">
    <property type="entry name" value="GNAT"/>
    <property type="match status" value="1"/>
</dbReference>
<dbReference type="PANTHER" id="PTHR13947:SF37">
    <property type="entry name" value="LD18367P"/>
    <property type="match status" value="1"/>
</dbReference>
<dbReference type="InterPro" id="IPR000182">
    <property type="entry name" value="GNAT_dom"/>
</dbReference>
<protein>
    <submittedName>
        <fullName evidence="3">Acetyltransferase</fullName>
    </submittedName>
</protein>
<dbReference type="EMBL" id="JPMI01000011">
    <property type="protein sequence ID" value="KFA94459.1"/>
    <property type="molecule type" value="Genomic_DNA"/>
</dbReference>
<sequence length="164" mass="17930">MSTELKLRPIEPRDDAAVAAVIRQVMPEFGASGPGFAIHDPEVNGMSAAYARPGCAYWVVEDETGRVLGGGGIAPLDGGEPGICELRKMYFLPEVRGRGVGERMLRQCLAFAREAGYRTCYLETLEGMTQAQKLYQRLGFQPLCAPMGATGHFGCDRWYALPLR</sequence>
<name>A0A084T174_9BACT</name>
<dbReference type="Pfam" id="PF00583">
    <property type="entry name" value="Acetyltransf_1"/>
    <property type="match status" value="1"/>
</dbReference>
<dbReference type="SUPFAM" id="SSF55729">
    <property type="entry name" value="Acyl-CoA N-acyltransferases (Nat)"/>
    <property type="match status" value="1"/>
</dbReference>
<dbReference type="Proteomes" id="UP000028547">
    <property type="component" value="Unassembled WGS sequence"/>
</dbReference>
<gene>
    <name evidence="3" type="ORF">Q664_02755</name>
</gene>
<evidence type="ECO:0000313" key="4">
    <source>
        <dbReference type="Proteomes" id="UP000028547"/>
    </source>
</evidence>
<comment type="caution">
    <text evidence="3">The sequence shown here is derived from an EMBL/GenBank/DDBJ whole genome shotgun (WGS) entry which is preliminary data.</text>
</comment>
<reference evidence="3 4" key="1">
    <citation type="submission" date="2014-07" db="EMBL/GenBank/DDBJ databases">
        <title>Draft Genome Sequence of Gephyronic Acid Producer, Cystobacter violaceus Strain Cb vi76.</title>
        <authorList>
            <person name="Stevens D.C."/>
            <person name="Young J."/>
            <person name="Carmichael R."/>
            <person name="Tan J."/>
            <person name="Taylor R.E."/>
        </authorList>
    </citation>
    <scope>NUCLEOTIDE SEQUENCE [LARGE SCALE GENOMIC DNA]</scope>
    <source>
        <strain evidence="3 4">Cb vi76</strain>
    </source>
</reference>
<organism evidence="3 4">
    <name type="scientific">Archangium violaceum Cb vi76</name>
    <dbReference type="NCBI Taxonomy" id="1406225"/>
    <lineage>
        <taxon>Bacteria</taxon>
        <taxon>Pseudomonadati</taxon>
        <taxon>Myxococcota</taxon>
        <taxon>Myxococcia</taxon>
        <taxon>Myxococcales</taxon>
        <taxon>Cystobacterineae</taxon>
        <taxon>Archangiaceae</taxon>
        <taxon>Archangium</taxon>
    </lineage>
</organism>
<dbReference type="PANTHER" id="PTHR13947">
    <property type="entry name" value="GNAT FAMILY N-ACETYLTRANSFERASE"/>
    <property type="match status" value="1"/>
</dbReference>
<evidence type="ECO:0000313" key="3">
    <source>
        <dbReference type="EMBL" id="KFA94459.1"/>
    </source>
</evidence>
<dbReference type="AlphaFoldDB" id="A0A084T174"/>
<proteinExistence type="predicted"/>
<dbReference type="CDD" id="cd04301">
    <property type="entry name" value="NAT_SF"/>
    <property type="match status" value="1"/>
</dbReference>
<evidence type="ECO:0000259" key="2">
    <source>
        <dbReference type="PROSITE" id="PS51186"/>
    </source>
</evidence>
<dbReference type="InterPro" id="IPR050769">
    <property type="entry name" value="NAT_camello-type"/>
</dbReference>
<keyword evidence="1 3" id="KW-0808">Transferase</keyword>
<feature type="domain" description="N-acetyltransferase" evidence="2">
    <location>
        <begin position="5"/>
        <end position="164"/>
    </location>
</feature>